<name>A0A1G2LCG3_9BACT</name>
<reference evidence="1 2" key="1">
    <citation type="journal article" date="2016" name="Nat. Commun.">
        <title>Thousands of microbial genomes shed light on interconnected biogeochemical processes in an aquifer system.</title>
        <authorList>
            <person name="Anantharaman K."/>
            <person name="Brown C.T."/>
            <person name="Hug L.A."/>
            <person name="Sharon I."/>
            <person name="Castelle C.J."/>
            <person name="Probst A.J."/>
            <person name="Thomas B.C."/>
            <person name="Singh A."/>
            <person name="Wilkins M.J."/>
            <person name="Karaoz U."/>
            <person name="Brodie E.L."/>
            <person name="Williams K.H."/>
            <person name="Hubbard S.S."/>
            <person name="Banfield J.F."/>
        </authorList>
    </citation>
    <scope>NUCLEOTIDE SEQUENCE [LARGE SCALE GENOMIC DNA]</scope>
</reference>
<comment type="caution">
    <text evidence="1">The sequence shown here is derived from an EMBL/GenBank/DDBJ whole genome shotgun (WGS) entry which is preliminary data.</text>
</comment>
<organism evidence="1 2">
    <name type="scientific">Candidatus Sungbacteria bacterium RIFCSPLOWO2_01_FULL_59_16</name>
    <dbReference type="NCBI Taxonomy" id="1802280"/>
    <lineage>
        <taxon>Bacteria</taxon>
        <taxon>Candidatus Sungiibacteriota</taxon>
    </lineage>
</organism>
<dbReference type="AlphaFoldDB" id="A0A1G2LCG3"/>
<dbReference type="SUPFAM" id="SSF51182">
    <property type="entry name" value="RmlC-like cupins"/>
    <property type="match status" value="1"/>
</dbReference>
<evidence type="ECO:0000313" key="2">
    <source>
        <dbReference type="Proteomes" id="UP000176705"/>
    </source>
</evidence>
<protein>
    <recommendedName>
        <fullName evidence="3">Cupin 2 conserved barrel domain-containing protein</fullName>
    </recommendedName>
</protein>
<dbReference type="EMBL" id="MHQS01000015">
    <property type="protein sequence ID" value="OHA08531.1"/>
    <property type="molecule type" value="Genomic_DNA"/>
</dbReference>
<evidence type="ECO:0000313" key="1">
    <source>
        <dbReference type="EMBL" id="OHA08531.1"/>
    </source>
</evidence>
<dbReference type="Proteomes" id="UP000176705">
    <property type="component" value="Unassembled WGS sequence"/>
</dbReference>
<dbReference type="InterPro" id="IPR011051">
    <property type="entry name" value="RmlC_Cupin_sf"/>
</dbReference>
<evidence type="ECO:0008006" key="3">
    <source>
        <dbReference type="Google" id="ProtNLM"/>
    </source>
</evidence>
<dbReference type="InterPro" id="IPR014710">
    <property type="entry name" value="RmlC-like_jellyroll"/>
</dbReference>
<sequence>MELQPCVFVPKSKIGETLAQPPSQGKRLLEPLKAIAAEAKLPLNILEDKEVSNESEVHRHEGDLWYCLEGEVTFIYGGAMVQPWAKQLPDGGTDDREIKAKETANGTEVVMHSGDWLWIPAGQPHTHRTDKTARLVIIKIPAKETVPLEAVPGWAS</sequence>
<gene>
    <name evidence="1" type="ORF">A3B37_00320</name>
</gene>
<accession>A0A1G2LCG3</accession>
<proteinExistence type="predicted"/>
<dbReference type="STRING" id="1802280.A3B37_00320"/>
<dbReference type="Gene3D" id="2.60.120.10">
    <property type="entry name" value="Jelly Rolls"/>
    <property type="match status" value="1"/>
</dbReference>